<dbReference type="AlphaFoldDB" id="A0A0F8WWA6"/>
<comment type="caution">
    <text evidence="1">The sequence shown here is derived from an EMBL/GenBank/DDBJ whole genome shotgun (WGS) entry which is preliminary data.</text>
</comment>
<dbReference type="EMBL" id="LAZR01062619">
    <property type="protein sequence ID" value="KKK61152.1"/>
    <property type="molecule type" value="Genomic_DNA"/>
</dbReference>
<evidence type="ECO:0000313" key="1">
    <source>
        <dbReference type="EMBL" id="KKK61152.1"/>
    </source>
</evidence>
<name>A0A0F8WWA6_9ZZZZ</name>
<sequence>DNSDFPALLRYLANDDPTYRMVEAVRMAEKVVVGAGGIGRNKATGW</sequence>
<proteinExistence type="predicted"/>
<protein>
    <submittedName>
        <fullName evidence="1">Uncharacterized protein</fullName>
    </submittedName>
</protein>
<organism evidence="1">
    <name type="scientific">marine sediment metagenome</name>
    <dbReference type="NCBI Taxonomy" id="412755"/>
    <lineage>
        <taxon>unclassified sequences</taxon>
        <taxon>metagenomes</taxon>
        <taxon>ecological metagenomes</taxon>
    </lineage>
</organism>
<reference evidence="1" key="1">
    <citation type="journal article" date="2015" name="Nature">
        <title>Complex archaea that bridge the gap between prokaryotes and eukaryotes.</title>
        <authorList>
            <person name="Spang A."/>
            <person name="Saw J.H."/>
            <person name="Jorgensen S.L."/>
            <person name="Zaremba-Niedzwiedzka K."/>
            <person name="Martijn J."/>
            <person name="Lind A.E."/>
            <person name="van Eijk R."/>
            <person name="Schleper C."/>
            <person name="Guy L."/>
            <person name="Ettema T.J."/>
        </authorList>
    </citation>
    <scope>NUCLEOTIDE SEQUENCE</scope>
</reference>
<gene>
    <name evidence="1" type="ORF">LCGC14_3017220</name>
</gene>
<feature type="non-terminal residue" evidence="1">
    <location>
        <position position="1"/>
    </location>
</feature>
<accession>A0A0F8WWA6</accession>